<reference evidence="2" key="1">
    <citation type="submission" date="2019-04" db="EMBL/GenBank/DDBJ databases">
        <authorList>
            <person name="Alioto T."/>
            <person name="Alioto T."/>
        </authorList>
    </citation>
    <scope>NUCLEOTIDE SEQUENCE [LARGE SCALE GENOMIC DNA]</scope>
</reference>
<dbReference type="PANTHER" id="PTHR22878">
    <property type="entry name" value="DYNEIN HEAVY CHAIN 6, AXONEMAL-LIKE-RELATED"/>
    <property type="match status" value="1"/>
</dbReference>
<organism evidence="2 3">
    <name type="scientific">Marmota monax</name>
    <name type="common">Woodchuck</name>
    <dbReference type="NCBI Taxonomy" id="9995"/>
    <lineage>
        <taxon>Eukaryota</taxon>
        <taxon>Metazoa</taxon>
        <taxon>Chordata</taxon>
        <taxon>Craniata</taxon>
        <taxon>Vertebrata</taxon>
        <taxon>Euteleostomi</taxon>
        <taxon>Mammalia</taxon>
        <taxon>Eutheria</taxon>
        <taxon>Euarchontoglires</taxon>
        <taxon>Glires</taxon>
        <taxon>Rodentia</taxon>
        <taxon>Sciuromorpha</taxon>
        <taxon>Sciuridae</taxon>
        <taxon>Xerinae</taxon>
        <taxon>Marmotini</taxon>
        <taxon>Marmota</taxon>
    </lineage>
</organism>
<feature type="non-terminal residue" evidence="2">
    <location>
        <position position="1"/>
    </location>
</feature>
<evidence type="ECO:0000313" key="3">
    <source>
        <dbReference type="Proteomes" id="UP000335636"/>
    </source>
</evidence>
<comment type="caution">
    <text evidence="2">The sequence shown here is derived from an EMBL/GenBank/DDBJ whole genome shotgun (WGS) entry which is preliminary data.</text>
</comment>
<dbReference type="Gene3D" id="1.20.920.20">
    <property type="match status" value="1"/>
</dbReference>
<evidence type="ECO:0000259" key="1">
    <source>
        <dbReference type="Pfam" id="PF12777"/>
    </source>
</evidence>
<name>A0A5E4AQM1_MARMO</name>
<dbReference type="AlphaFoldDB" id="A0A5E4AQM1"/>
<keyword evidence="3" id="KW-1185">Reference proteome</keyword>
<evidence type="ECO:0000313" key="2">
    <source>
        <dbReference type="EMBL" id="VTJ58959.1"/>
    </source>
</evidence>
<dbReference type="GO" id="GO:0007018">
    <property type="term" value="P:microtubule-based movement"/>
    <property type="evidence" value="ECO:0007669"/>
    <property type="project" value="InterPro"/>
</dbReference>
<proteinExistence type="predicted"/>
<dbReference type="InterPro" id="IPR026983">
    <property type="entry name" value="DHC"/>
</dbReference>
<dbReference type="EMBL" id="CABDUW010000113">
    <property type="protein sequence ID" value="VTJ58959.1"/>
    <property type="molecule type" value="Genomic_DNA"/>
</dbReference>
<protein>
    <recommendedName>
        <fullName evidence="1">Dynein heavy chain coiled coil stalk domain-containing protein</fullName>
    </recommendedName>
</protein>
<feature type="domain" description="Dynein heavy chain coiled coil stalk" evidence="1">
    <location>
        <begin position="6"/>
        <end position="69"/>
    </location>
</feature>
<sequence>VFLKLKKILSLPDFNPTKLALISVACRSMCQWVIALNDYHEVRKVVVPKQNQVAEAQSVLKIAQQRLAEKQRGLQL</sequence>
<gene>
    <name evidence="2" type="ORF">MONAX_5E010312</name>
</gene>
<dbReference type="GO" id="GO:0051959">
    <property type="term" value="F:dynein light intermediate chain binding"/>
    <property type="evidence" value="ECO:0007669"/>
    <property type="project" value="InterPro"/>
</dbReference>
<dbReference type="GO" id="GO:0030286">
    <property type="term" value="C:dynein complex"/>
    <property type="evidence" value="ECO:0007669"/>
    <property type="project" value="InterPro"/>
</dbReference>
<dbReference type="InterPro" id="IPR024743">
    <property type="entry name" value="Dynein_HC_stalk"/>
</dbReference>
<dbReference type="Pfam" id="PF12777">
    <property type="entry name" value="MT"/>
    <property type="match status" value="1"/>
</dbReference>
<accession>A0A5E4AQM1</accession>
<dbReference type="PANTHER" id="PTHR22878:SF64">
    <property type="entry name" value="DYNEIN AXONEMAL HEAVY CHAIN 14"/>
    <property type="match status" value="1"/>
</dbReference>
<dbReference type="Proteomes" id="UP000335636">
    <property type="component" value="Unassembled WGS sequence"/>
</dbReference>
<feature type="non-terminal residue" evidence="2">
    <location>
        <position position="76"/>
    </location>
</feature>
<dbReference type="GO" id="GO:0045505">
    <property type="term" value="F:dynein intermediate chain binding"/>
    <property type="evidence" value="ECO:0007669"/>
    <property type="project" value="InterPro"/>
</dbReference>